<dbReference type="Proteomes" id="UP000002630">
    <property type="component" value="Unassembled WGS sequence"/>
</dbReference>
<dbReference type="InterPro" id="IPR008271">
    <property type="entry name" value="Ser/Thr_kinase_AS"/>
</dbReference>
<dbReference type="InterPro" id="IPR059179">
    <property type="entry name" value="MLKL-like_MCAfunc"/>
</dbReference>
<dbReference type="InterPro" id="IPR050167">
    <property type="entry name" value="Ser_Thr_protein_kinase"/>
</dbReference>
<dbReference type="InterPro" id="IPR011009">
    <property type="entry name" value="Kinase-like_dom_sf"/>
</dbReference>
<dbReference type="GO" id="GO:0005524">
    <property type="term" value="F:ATP binding"/>
    <property type="evidence" value="ECO:0007669"/>
    <property type="project" value="InterPro"/>
</dbReference>
<dbReference type="InterPro" id="IPR054000">
    <property type="entry name" value="MLKL_N"/>
</dbReference>
<dbReference type="SUPFAM" id="SSF56112">
    <property type="entry name" value="Protein kinase-like (PK-like)"/>
    <property type="match status" value="1"/>
</dbReference>
<dbReference type="GO" id="GO:0007166">
    <property type="term" value="P:cell surface receptor signaling pathway"/>
    <property type="evidence" value="ECO:0007669"/>
    <property type="project" value="InterPro"/>
</dbReference>
<evidence type="ECO:0000256" key="2">
    <source>
        <dbReference type="SAM" id="MobiDB-lite"/>
    </source>
</evidence>
<keyword evidence="4" id="KW-0418">Kinase</keyword>
<dbReference type="PROSITE" id="PS50011">
    <property type="entry name" value="PROTEIN_KINASE_DOM"/>
    <property type="match status" value="1"/>
</dbReference>
<proteinExistence type="predicted"/>
<dbReference type="AlphaFoldDB" id="D7G887"/>
<dbReference type="InterPro" id="IPR000719">
    <property type="entry name" value="Prot_kinase_dom"/>
</dbReference>
<dbReference type="STRING" id="2880.D7G887"/>
<dbReference type="PROSITE" id="PS00108">
    <property type="entry name" value="PROTEIN_KINASE_ST"/>
    <property type="match status" value="1"/>
</dbReference>
<dbReference type="eggNOG" id="KOG0192">
    <property type="taxonomic scope" value="Eukaryota"/>
</dbReference>
<feature type="coiled-coil region" evidence="1">
    <location>
        <begin position="119"/>
        <end position="149"/>
    </location>
</feature>
<evidence type="ECO:0000256" key="1">
    <source>
        <dbReference type="SAM" id="Coils"/>
    </source>
</evidence>
<dbReference type="InterPro" id="IPR001245">
    <property type="entry name" value="Ser-Thr/Tyr_kinase_cat_dom"/>
</dbReference>
<dbReference type="SMART" id="SM00220">
    <property type="entry name" value="S_TKc"/>
    <property type="match status" value="1"/>
</dbReference>
<keyword evidence="4" id="KW-0808">Transferase</keyword>
<accession>D7G887</accession>
<dbReference type="PANTHER" id="PTHR23257">
    <property type="entry name" value="SERINE-THREONINE PROTEIN KINASE"/>
    <property type="match status" value="1"/>
</dbReference>
<evidence type="ECO:0000313" key="4">
    <source>
        <dbReference type="EMBL" id="CBJ34024.1"/>
    </source>
</evidence>
<keyword evidence="5" id="KW-1185">Reference proteome</keyword>
<dbReference type="Pfam" id="PF22215">
    <property type="entry name" value="MLKL_N"/>
    <property type="match status" value="1"/>
</dbReference>
<dbReference type="InterPro" id="IPR036537">
    <property type="entry name" value="Adaptor_Cbl_N_dom_sf"/>
</dbReference>
<protein>
    <submittedName>
        <fullName evidence="4">Protein kinase, TKL group</fullName>
    </submittedName>
</protein>
<evidence type="ECO:0000313" key="5">
    <source>
        <dbReference type="Proteomes" id="UP000002630"/>
    </source>
</evidence>
<dbReference type="InParanoid" id="D7G887"/>
<dbReference type="OrthoDB" id="339325at2759"/>
<feature type="domain" description="Protein kinase" evidence="3">
    <location>
        <begin position="67"/>
        <end position="361"/>
    </location>
</feature>
<evidence type="ECO:0000259" key="3">
    <source>
        <dbReference type="PROSITE" id="PS50011"/>
    </source>
</evidence>
<dbReference type="Gene3D" id="1.20.930.20">
    <property type="entry name" value="Adaptor protein Cbl, N-terminal domain"/>
    <property type="match status" value="1"/>
</dbReference>
<reference evidence="4 5" key="1">
    <citation type="journal article" date="2010" name="Nature">
        <title>The Ectocarpus genome and the independent evolution of multicellularity in brown algae.</title>
        <authorList>
            <person name="Cock J.M."/>
            <person name="Sterck L."/>
            <person name="Rouze P."/>
            <person name="Scornet D."/>
            <person name="Allen A.E."/>
            <person name="Amoutzias G."/>
            <person name="Anthouard V."/>
            <person name="Artiguenave F."/>
            <person name="Aury J.M."/>
            <person name="Badger J.H."/>
            <person name="Beszteri B."/>
            <person name="Billiau K."/>
            <person name="Bonnet E."/>
            <person name="Bothwell J.H."/>
            <person name="Bowler C."/>
            <person name="Boyen C."/>
            <person name="Brownlee C."/>
            <person name="Carrano C.J."/>
            <person name="Charrier B."/>
            <person name="Cho G.Y."/>
            <person name="Coelho S.M."/>
            <person name="Collen J."/>
            <person name="Corre E."/>
            <person name="Da Silva C."/>
            <person name="Delage L."/>
            <person name="Delaroque N."/>
            <person name="Dittami S.M."/>
            <person name="Doulbeau S."/>
            <person name="Elias M."/>
            <person name="Farnham G."/>
            <person name="Gachon C.M."/>
            <person name="Gschloessl B."/>
            <person name="Heesch S."/>
            <person name="Jabbari K."/>
            <person name="Jubin C."/>
            <person name="Kawai H."/>
            <person name="Kimura K."/>
            <person name="Kloareg B."/>
            <person name="Kupper F.C."/>
            <person name="Lang D."/>
            <person name="Le Bail A."/>
            <person name="Leblanc C."/>
            <person name="Lerouge P."/>
            <person name="Lohr M."/>
            <person name="Lopez P.J."/>
            <person name="Martens C."/>
            <person name="Maumus F."/>
            <person name="Michel G."/>
            <person name="Miranda-Saavedra D."/>
            <person name="Morales J."/>
            <person name="Moreau H."/>
            <person name="Motomura T."/>
            <person name="Nagasato C."/>
            <person name="Napoli C.A."/>
            <person name="Nelson D.R."/>
            <person name="Nyvall-Collen P."/>
            <person name="Peters A.F."/>
            <person name="Pommier C."/>
            <person name="Potin P."/>
            <person name="Poulain J."/>
            <person name="Quesneville H."/>
            <person name="Read B."/>
            <person name="Rensing S.A."/>
            <person name="Ritter A."/>
            <person name="Rousvoal S."/>
            <person name="Samanta M."/>
            <person name="Samson G."/>
            <person name="Schroeder D.C."/>
            <person name="Segurens B."/>
            <person name="Strittmatter M."/>
            <person name="Tonon T."/>
            <person name="Tregear J.W."/>
            <person name="Valentin K."/>
            <person name="von Dassow P."/>
            <person name="Yamagishi T."/>
            <person name="Van de Peer Y."/>
            <person name="Wincker P."/>
        </authorList>
    </citation>
    <scope>NUCLEOTIDE SEQUENCE [LARGE SCALE GENOMIC DNA]</scope>
    <source>
        <strain evidence="5">Ec32 / CCAP1310/4</strain>
    </source>
</reference>
<gene>
    <name evidence="4" type="ORF">Esi_0874_0004</name>
</gene>
<dbReference type="GO" id="GO:0004672">
    <property type="term" value="F:protein kinase activity"/>
    <property type="evidence" value="ECO:0007669"/>
    <property type="project" value="InterPro"/>
</dbReference>
<organism evidence="4 5">
    <name type="scientific">Ectocarpus siliculosus</name>
    <name type="common">Brown alga</name>
    <name type="synonym">Conferva siliculosa</name>
    <dbReference type="NCBI Taxonomy" id="2880"/>
    <lineage>
        <taxon>Eukaryota</taxon>
        <taxon>Sar</taxon>
        <taxon>Stramenopiles</taxon>
        <taxon>Ochrophyta</taxon>
        <taxon>PX clade</taxon>
        <taxon>Phaeophyceae</taxon>
        <taxon>Ectocarpales</taxon>
        <taxon>Ectocarpaceae</taxon>
        <taxon>Ectocarpus</taxon>
    </lineage>
</organism>
<keyword evidence="1" id="KW-0175">Coiled coil</keyword>
<dbReference type="EMBL" id="FN649760">
    <property type="protein sequence ID" value="CBJ34024.1"/>
    <property type="molecule type" value="Genomic_DNA"/>
</dbReference>
<dbReference type="Pfam" id="PF07714">
    <property type="entry name" value="PK_Tyr_Ser-Thr"/>
    <property type="match status" value="1"/>
</dbReference>
<dbReference type="Gene3D" id="1.10.510.10">
    <property type="entry name" value="Transferase(Phosphotransferase) domain 1"/>
    <property type="match status" value="1"/>
</dbReference>
<sequence length="361" mass="40586">MADVAVIVLGVMAQIRDIVKDIKENDRQACRLIERVKAIQPAVLAVKQGTNTSSSDSLSQLLATVDMIRNFLEGYAQMSKFNRALKRKANASEFTQFGVLLTEGVQTLSLDVAVDAWAKEDAADRLDDLENMVDIMERMERNRTENQAEILGVLKCEHHADWLHVRTFQALRKDERSELTEWDEIDYDKDLDFKGSSRSGRGASLASRGSLRENLHSSSEPLAHALQTAFLYDIARGMSFLHKKGILHRDLKSANVLMFANGRLKLCDFGLSKIKTESSSRSKRGAVGTAQWMSPEEMDESPASERTDLYRVLTPRARTSIAISKLPCYLSRRKRKDNKNVLGQFISNQAPNLSIQLILEV</sequence>
<feature type="region of interest" description="Disordered" evidence="2">
    <location>
        <begin position="285"/>
        <end position="305"/>
    </location>
</feature>
<dbReference type="CDD" id="cd21037">
    <property type="entry name" value="MLKL_NTD"/>
    <property type="match status" value="1"/>
</dbReference>
<name>D7G887_ECTSI</name>